<dbReference type="EMBL" id="KI683106">
    <property type="protein sequence ID" value="ETL79105.1"/>
    <property type="molecule type" value="Genomic_DNA"/>
</dbReference>
<dbReference type="EMBL" id="KI696338">
    <property type="protein sequence ID" value="ETM32366.1"/>
    <property type="molecule type" value="Genomic_DNA"/>
</dbReference>
<protein>
    <submittedName>
        <fullName evidence="2">Uncharacterized protein</fullName>
    </submittedName>
</protein>
<reference evidence="1" key="2">
    <citation type="submission" date="2013-11" db="EMBL/GenBank/DDBJ databases">
        <title>The Genome Sequence of Phytophthora parasitica CJ05E6.</title>
        <authorList>
            <consortium name="The Broad Institute Genomics Platform"/>
            <person name="Russ C."/>
            <person name="Tyler B."/>
            <person name="Panabieres F."/>
            <person name="Shan W."/>
            <person name="Tripathy S."/>
            <person name="Grunwald N."/>
            <person name="Machado M."/>
            <person name="Johnson C.S."/>
            <person name="Arredondo F."/>
            <person name="Hong C."/>
            <person name="Coffey M."/>
            <person name="Young S.K."/>
            <person name="Zeng Q."/>
            <person name="Gargeya S."/>
            <person name="Fitzgerald M."/>
            <person name="Abouelleil A."/>
            <person name="Alvarado L."/>
            <person name="Chapman S.B."/>
            <person name="Gainer-Dewar J."/>
            <person name="Goldberg J."/>
            <person name="Griggs A."/>
            <person name="Gujja S."/>
            <person name="Hansen M."/>
            <person name="Howarth C."/>
            <person name="Imamovic A."/>
            <person name="Ireland A."/>
            <person name="Larimer J."/>
            <person name="McCowan C."/>
            <person name="Murphy C."/>
            <person name="Pearson M."/>
            <person name="Poon T.W."/>
            <person name="Priest M."/>
            <person name="Roberts A."/>
            <person name="Saif S."/>
            <person name="Shea T."/>
            <person name="Sykes S."/>
            <person name="Wortman J."/>
            <person name="Nusbaum C."/>
            <person name="Birren B."/>
        </authorList>
    </citation>
    <scope>NUCLEOTIDE SEQUENCE [LARGE SCALE GENOMIC DNA]</scope>
    <source>
        <strain evidence="1">CJ05E6</strain>
    </source>
</reference>
<reference evidence="2" key="1">
    <citation type="submission" date="2013-11" db="EMBL/GenBank/DDBJ databases">
        <title>The Genome Sequence of Phytophthora parasitica CHvinca01.</title>
        <authorList>
            <consortium name="The Broad Institute Genomics Platform"/>
            <person name="Russ C."/>
            <person name="Tyler B."/>
            <person name="Panabieres F."/>
            <person name="Shan W."/>
            <person name="Tripathy S."/>
            <person name="Grunwald N."/>
            <person name="Machado M."/>
            <person name="Johnson C.S."/>
            <person name="Arredondo F."/>
            <person name="Hong C."/>
            <person name="Coffey M."/>
            <person name="Young S.K."/>
            <person name="Zeng Q."/>
            <person name="Gargeya S."/>
            <person name="Fitzgerald M."/>
            <person name="Abouelleil A."/>
            <person name="Alvarado L."/>
            <person name="Chapman S.B."/>
            <person name="Gainer-Dewar J."/>
            <person name="Goldberg J."/>
            <person name="Griggs A."/>
            <person name="Gujja S."/>
            <person name="Hansen M."/>
            <person name="Howarth C."/>
            <person name="Imamovic A."/>
            <person name="Ireland A."/>
            <person name="Larimer J."/>
            <person name="McCowan C."/>
            <person name="Murphy C."/>
            <person name="Pearson M."/>
            <person name="Poon T.W."/>
            <person name="Priest M."/>
            <person name="Roberts A."/>
            <person name="Saif S."/>
            <person name="Shea T."/>
            <person name="Sykes S."/>
            <person name="Wortman J."/>
            <person name="Nusbaum C."/>
            <person name="Birren B."/>
        </authorList>
    </citation>
    <scope>NUCLEOTIDE SEQUENCE [LARGE SCALE GENOMIC DNA]</scope>
    <source>
        <strain evidence="2">CHvinca01</strain>
    </source>
</reference>
<evidence type="ECO:0000313" key="3">
    <source>
        <dbReference type="EMBL" id="ETM32366.1"/>
    </source>
</evidence>
<dbReference type="Proteomes" id="UP000054423">
    <property type="component" value="Unassembled WGS sequence"/>
</dbReference>
<accession>W2K3X3</accession>
<name>W2K3X3_PHYNI</name>
<dbReference type="Proteomes" id="UP000053864">
    <property type="component" value="Unassembled WGS sequence"/>
</dbReference>
<evidence type="ECO:0000313" key="1">
    <source>
        <dbReference type="EMBL" id="ETL25896.1"/>
    </source>
</evidence>
<dbReference type="AlphaFoldDB" id="W2K3X3"/>
<dbReference type="Proteomes" id="UP000054532">
    <property type="component" value="Unassembled WGS sequence"/>
</dbReference>
<proteinExistence type="predicted"/>
<dbReference type="OrthoDB" id="128611at2759"/>
<reference evidence="3" key="3">
    <citation type="submission" date="2013-11" db="EMBL/GenBank/DDBJ databases">
        <title>The Genome Sequence of Phytophthora parasitica IAC_01/95.</title>
        <authorList>
            <consortium name="The Broad Institute Genomics Platform"/>
            <person name="Russ C."/>
            <person name="Tyler B."/>
            <person name="Panabieres F."/>
            <person name="Shan W."/>
            <person name="Tripathy S."/>
            <person name="Grunwald N."/>
            <person name="Machado M."/>
            <person name="Johnson C.S."/>
            <person name="Arredondo F."/>
            <person name="Hong C."/>
            <person name="Coffey M."/>
            <person name="Young S.K."/>
            <person name="Zeng Q."/>
            <person name="Gargeya S."/>
            <person name="Fitzgerald M."/>
            <person name="Abouelleil A."/>
            <person name="Alvarado L."/>
            <person name="Chapman S.B."/>
            <person name="Gainer-Dewar J."/>
            <person name="Goldberg J."/>
            <person name="Griggs A."/>
            <person name="Gujja S."/>
            <person name="Hansen M."/>
            <person name="Howarth C."/>
            <person name="Imamovic A."/>
            <person name="Ireland A."/>
            <person name="Larimer J."/>
            <person name="McCowan C."/>
            <person name="Murphy C."/>
            <person name="Pearson M."/>
            <person name="Poon T.W."/>
            <person name="Priest M."/>
            <person name="Roberts A."/>
            <person name="Saif S."/>
            <person name="Shea T."/>
            <person name="Sykes S."/>
            <person name="Wortman J."/>
            <person name="Nusbaum C."/>
            <person name="Birren B."/>
        </authorList>
    </citation>
    <scope>NUCLEOTIDE SEQUENCE [LARGE SCALE GENOMIC DNA]</scope>
    <source>
        <strain evidence="3">IAC_01/95</strain>
    </source>
</reference>
<organism evidence="2">
    <name type="scientific">Phytophthora nicotianae</name>
    <name type="common">Potato buckeye rot agent</name>
    <name type="synonym">Phytophthora parasitica</name>
    <dbReference type="NCBI Taxonomy" id="4792"/>
    <lineage>
        <taxon>Eukaryota</taxon>
        <taxon>Sar</taxon>
        <taxon>Stramenopiles</taxon>
        <taxon>Oomycota</taxon>
        <taxon>Peronosporomycetes</taxon>
        <taxon>Peronosporales</taxon>
        <taxon>Peronosporaceae</taxon>
        <taxon>Phytophthora</taxon>
    </lineage>
</organism>
<dbReference type="VEuPathDB" id="FungiDB:PPTG_05802"/>
<evidence type="ECO:0000313" key="2">
    <source>
        <dbReference type="EMBL" id="ETL79105.1"/>
    </source>
</evidence>
<gene>
    <name evidence="3" type="ORF">L914_20210</name>
    <name evidence="1" type="ORF">L916_20318</name>
    <name evidence="2" type="ORF">L917_20190</name>
</gene>
<dbReference type="EMBL" id="KI676373">
    <property type="protein sequence ID" value="ETL25896.1"/>
    <property type="molecule type" value="Genomic_DNA"/>
</dbReference>
<sequence>MSFTARFLQWMLKIKRDLVLDGFANSIKLNASGEANKDSIKQALSSAPDNPPTNFSCITARDFMTWIVSLKKPNGAYHSFLPTLAIAQLFATCFKTTIA</sequence>